<dbReference type="EMBL" id="KU240005">
    <property type="protein sequence ID" value="ALV85549.1"/>
    <property type="molecule type" value="Genomic_DNA"/>
</dbReference>
<name>A0A0U3TQU0_9BACT</name>
<sequence>MELTFNSDDEMVTYVGGLTKRIIEGKLASKEEVRQALEPLGSHVGPFGATSFELEQAMAALTAEARMRGIDI</sequence>
<organism evidence="1">
    <name type="scientific">uncultured bacterium pA1</name>
    <dbReference type="NCBI Taxonomy" id="1776268"/>
    <lineage>
        <taxon>Bacteria</taxon>
        <taxon>environmental samples</taxon>
    </lineage>
</organism>
<evidence type="ECO:0000313" key="1">
    <source>
        <dbReference type="EMBL" id="ALV85549.1"/>
    </source>
</evidence>
<reference evidence="1" key="1">
    <citation type="journal article" date="2015" name="J. Microbiol. Biotechnol.">
        <title>Functional Metagenome Mining of Soil for a Novel Gentamicin Resistance Gene.</title>
        <authorList>
            <person name="Im H."/>
            <person name="Kim K.M."/>
            <person name="Lee S.H."/>
            <person name="Ryu C.M."/>
        </authorList>
    </citation>
    <scope>NUCLEOTIDE SEQUENCE</scope>
</reference>
<accession>A0A0U3TQU0</accession>
<proteinExistence type="predicted"/>
<dbReference type="AlphaFoldDB" id="A0A0U3TQU0"/>
<protein>
    <submittedName>
        <fullName evidence="1">Uncharacterized protein</fullName>
    </submittedName>
</protein>